<evidence type="ECO:0000313" key="1">
    <source>
        <dbReference type="EMBL" id="KIM83356.1"/>
    </source>
</evidence>
<dbReference type="Proteomes" id="UP000054166">
    <property type="component" value="Unassembled WGS sequence"/>
</dbReference>
<sequence>MVDQTENLKKVLRDPVCLGKLEDLARLCAESETHGSFQLAAFDDDTKIQKLFKVLVGRENYTFLVWRDTGEEVVLQVQGLLVACSLPPLSSRSKPPIKCAHIMKQSVMICGDDCKSFHTVLSALRRIQYVDENFSIGVVHGFEISNSAGFNTIMASTHLLTPVESKMWSSIQEGPSMVIDPKHVLRDLVKTGRYQFTEDNIVGYWEMLPDIVEGNLGLCSTLAATEANPGIFRPGQLVEMSINIRALQMGSLCNVVLHMDSLTMHDHYGASLLANMKPSKSVSELQDMTITPRKCKVSIDDIIVGRGVRARMQDMSIGESEGGKVGESSKMVL</sequence>
<dbReference type="EMBL" id="KN832991">
    <property type="protein sequence ID" value="KIM83356.1"/>
    <property type="molecule type" value="Genomic_DNA"/>
</dbReference>
<organism evidence="1 2">
    <name type="scientific">Piloderma croceum (strain F 1598)</name>
    <dbReference type="NCBI Taxonomy" id="765440"/>
    <lineage>
        <taxon>Eukaryota</taxon>
        <taxon>Fungi</taxon>
        <taxon>Dikarya</taxon>
        <taxon>Basidiomycota</taxon>
        <taxon>Agaricomycotina</taxon>
        <taxon>Agaricomycetes</taxon>
        <taxon>Agaricomycetidae</taxon>
        <taxon>Atheliales</taxon>
        <taxon>Atheliaceae</taxon>
        <taxon>Piloderma</taxon>
    </lineage>
</organism>
<reference evidence="2" key="2">
    <citation type="submission" date="2015-01" db="EMBL/GenBank/DDBJ databases">
        <title>Evolutionary Origins and Diversification of the Mycorrhizal Mutualists.</title>
        <authorList>
            <consortium name="DOE Joint Genome Institute"/>
            <consortium name="Mycorrhizal Genomics Consortium"/>
            <person name="Kohler A."/>
            <person name="Kuo A."/>
            <person name="Nagy L.G."/>
            <person name="Floudas D."/>
            <person name="Copeland A."/>
            <person name="Barry K.W."/>
            <person name="Cichocki N."/>
            <person name="Veneault-Fourrey C."/>
            <person name="LaButti K."/>
            <person name="Lindquist E.A."/>
            <person name="Lipzen A."/>
            <person name="Lundell T."/>
            <person name="Morin E."/>
            <person name="Murat C."/>
            <person name="Riley R."/>
            <person name="Ohm R."/>
            <person name="Sun H."/>
            <person name="Tunlid A."/>
            <person name="Henrissat B."/>
            <person name="Grigoriev I.V."/>
            <person name="Hibbett D.S."/>
            <person name="Martin F."/>
        </authorList>
    </citation>
    <scope>NUCLEOTIDE SEQUENCE [LARGE SCALE GENOMIC DNA]</scope>
    <source>
        <strain evidence="2">F 1598</strain>
    </source>
</reference>
<dbReference type="AlphaFoldDB" id="A0A0C3FYM8"/>
<dbReference type="InParanoid" id="A0A0C3FYM8"/>
<name>A0A0C3FYM8_PILCF</name>
<dbReference type="HOGENOM" id="CLU_871889_0_0_1"/>
<evidence type="ECO:0000313" key="2">
    <source>
        <dbReference type="Proteomes" id="UP000054166"/>
    </source>
</evidence>
<gene>
    <name evidence="1" type="ORF">PILCRDRAFT_7287</name>
</gene>
<accession>A0A0C3FYM8</accession>
<keyword evidence="2" id="KW-1185">Reference proteome</keyword>
<protein>
    <submittedName>
        <fullName evidence="1">Uncharacterized protein</fullName>
    </submittedName>
</protein>
<proteinExistence type="predicted"/>
<reference evidence="1 2" key="1">
    <citation type="submission" date="2014-04" db="EMBL/GenBank/DDBJ databases">
        <authorList>
            <consortium name="DOE Joint Genome Institute"/>
            <person name="Kuo A."/>
            <person name="Tarkka M."/>
            <person name="Buscot F."/>
            <person name="Kohler A."/>
            <person name="Nagy L.G."/>
            <person name="Floudas D."/>
            <person name="Copeland A."/>
            <person name="Barry K.W."/>
            <person name="Cichocki N."/>
            <person name="Veneault-Fourrey C."/>
            <person name="LaButti K."/>
            <person name="Lindquist E.A."/>
            <person name="Lipzen A."/>
            <person name="Lundell T."/>
            <person name="Morin E."/>
            <person name="Murat C."/>
            <person name="Sun H."/>
            <person name="Tunlid A."/>
            <person name="Henrissat B."/>
            <person name="Grigoriev I.V."/>
            <person name="Hibbett D.S."/>
            <person name="Martin F."/>
            <person name="Nordberg H.P."/>
            <person name="Cantor M.N."/>
            <person name="Hua S.X."/>
        </authorList>
    </citation>
    <scope>NUCLEOTIDE SEQUENCE [LARGE SCALE GENOMIC DNA]</scope>
    <source>
        <strain evidence="1 2">F 1598</strain>
    </source>
</reference>